<reference evidence="3" key="1">
    <citation type="submission" date="2021-01" db="EMBL/GenBank/DDBJ databases">
        <authorList>
            <person name="Corre E."/>
            <person name="Pelletier E."/>
            <person name="Niang G."/>
            <person name="Scheremetjew M."/>
            <person name="Finn R."/>
            <person name="Kale V."/>
            <person name="Holt S."/>
            <person name="Cochrane G."/>
            <person name="Meng A."/>
            <person name="Brown T."/>
            <person name="Cohen L."/>
        </authorList>
    </citation>
    <scope>NUCLEOTIDE SEQUENCE</scope>
    <source>
        <strain evidence="3">SM1012Den-03</strain>
    </source>
</reference>
<dbReference type="GO" id="GO:0043495">
    <property type="term" value="F:protein-membrane adaptor activity"/>
    <property type="evidence" value="ECO:0007669"/>
    <property type="project" value="InterPro"/>
</dbReference>
<dbReference type="SUPFAM" id="SSF48371">
    <property type="entry name" value="ARM repeat"/>
    <property type="match status" value="1"/>
</dbReference>
<comment type="similarity">
    <text evidence="1">Belongs to the beta-catenin family.</text>
</comment>
<organism evidence="3">
    <name type="scientific">Skeletonema marinoi</name>
    <dbReference type="NCBI Taxonomy" id="267567"/>
    <lineage>
        <taxon>Eukaryota</taxon>
        <taxon>Sar</taxon>
        <taxon>Stramenopiles</taxon>
        <taxon>Ochrophyta</taxon>
        <taxon>Bacillariophyta</taxon>
        <taxon>Coscinodiscophyceae</taxon>
        <taxon>Thalassiosirophycidae</taxon>
        <taxon>Thalassiosirales</taxon>
        <taxon>Skeletonemataceae</taxon>
        <taxon>Skeletonema</taxon>
        <taxon>Skeletonema marinoi-dohrnii complex</taxon>
    </lineage>
</organism>
<dbReference type="PANTHER" id="PTHR47249:SF1">
    <property type="entry name" value="VACUOLAR PROTEIN 8"/>
    <property type="match status" value="1"/>
</dbReference>
<keyword evidence="2" id="KW-0677">Repeat</keyword>
<dbReference type="AlphaFoldDB" id="A0A7S2L750"/>
<dbReference type="EMBL" id="HBGZ01013031">
    <property type="protein sequence ID" value="CAD9597962.1"/>
    <property type="molecule type" value="Transcribed_RNA"/>
</dbReference>
<evidence type="ECO:0000256" key="2">
    <source>
        <dbReference type="ARBA" id="ARBA00022737"/>
    </source>
</evidence>
<dbReference type="InterPro" id="IPR011989">
    <property type="entry name" value="ARM-like"/>
</dbReference>
<evidence type="ECO:0000313" key="3">
    <source>
        <dbReference type="EMBL" id="CAD9597962.1"/>
    </source>
</evidence>
<protein>
    <recommendedName>
        <fullName evidence="4">Armadillo repeat-containing protein 8</fullName>
    </recommendedName>
</protein>
<dbReference type="InterPro" id="IPR045156">
    <property type="entry name" value="Vac8"/>
</dbReference>
<dbReference type="PANTHER" id="PTHR47249">
    <property type="entry name" value="VACUOLAR PROTEIN 8"/>
    <property type="match status" value="1"/>
</dbReference>
<evidence type="ECO:0000256" key="1">
    <source>
        <dbReference type="ARBA" id="ARBA00005462"/>
    </source>
</evidence>
<gene>
    <name evidence="3" type="ORF">SMAR0320_LOCUS9318</name>
</gene>
<sequence length="506" mass="55913">MTARGKVIGYFPSMVKQREKTRLMKLLDVTRAKDDSHRLEKLQLAVEALDHHDRQKHDDDIKAGAVQIICSILRSCSPFFIAKSELVKCCCTILLQLYRCSQDRARASFCTDGFTLLTNLLEVIEINYRLGKLGDPKCLLLANDVIYKLLDVSKVPLTMVKNKDEFVSSLVSNINGCTGKYVMQLSLKSIANLSEHAENKQVLLGVKDLLGAVEVGSRHMDRAVRVEAARILLNLAWEPKNKSKLLQSSIGTILALVAGDGGSVTSQSYALQTLTHLATDTNNKIHLVDHNNGTVISTLVHIASSDTSQASMSIDATKIIGYLTCRATAWNIASVPGVCTTLSSLACRSDDLAQLAAKAIHKMATYVHYHPKTKRQDFKTVHAFMLQAIVTISYGTSTDVLKYAVKAYSEQASFRRDRIQMIGHKGLLSALSVLTHDENNFVSECAKEILGTLACDVAEARDTSVEKLLRCVPPKKNKNKVQQPRCYSPTSVMDEFHFDADFKSCC</sequence>
<dbReference type="InterPro" id="IPR016024">
    <property type="entry name" value="ARM-type_fold"/>
</dbReference>
<proteinExistence type="inferred from homology"/>
<accession>A0A7S2L750</accession>
<name>A0A7S2L750_9STRA</name>
<dbReference type="Gene3D" id="1.25.10.10">
    <property type="entry name" value="Leucine-rich Repeat Variant"/>
    <property type="match status" value="1"/>
</dbReference>
<dbReference type="GO" id="GO:0071562">
    <property type="term" value="P:nucleus-vacuole junction assembly"/>
    <property type="evidence" value="ECO:0007669"/>
    <property type="project" value="InterPro"/>
</dbReference>
<evidence type="ECO:0008006" key="4">
    <source>
        <dbReference type="Google" id="ProtNLM"/>
    </source>
</evidence>